<keyword evidence="2" id="KW-0813">Transport</keyword>
<proteinExistence type="inferred from homology"/>
<gene>
    <name evidence="7" type="ORF">SAMN05443661_13042</name>
</gene>
<evidence type="ECO:0000256" key="2">
    <source>
        <dbReference type="ARBA" id="ARBA00022448"/>
    </source>
</evidence>
<feature type="compositionally biased region" description="Basic and acidic residues" evidence="4">
    <location>
        <begin position="1"/>
        <end position="10"/>
    </location>
</feature>
<dbReference type="InterPro" id="IPR039424">
    <property type="entry name" value="SBP_5"/>
</dbReference>
<dbReference type="Gene3D" id="3.40.190.10">
    <property type="entry name" value="Periplasmic binding protein-like II"/>
    <property type="match status" value="1"/>
</dbReference>
<feature type="domain" description="Solute-binding protein family 5" evidence="6">
    <location>
        <begin position="439"/>
        <end position="754"/>
    </location>
</feature>
<evidence type="ECO:0000259" key="6">
    <source>
        <dbReference type="Pfam" id="PF00496"/>
    </source>
</evidence>
<feature type="region of interest" description="Disordered" evidence="4">
    <location>
        <begin position="1"/>
        <end position="41"/>
    </location>
</feature>
<dbReference type="AlphaFoldDB" id="A0A1I3RFK1"/>
<keyword evidence="5" id="KW-0472">Membrane</keyword>
<evidence type="ECO:0000256" key="3">
    <source>
        <dbReference type="ARBA" id="ARBA00022729"/>
    </source>
</evidence>
<keyword evidence="5" id="KW-0812">Transmembrane</keyword>
<evidence type="ECO:0000256" key="4">
    <source>
        <dbReference type="SAM" id="MobiDB-lite"/>
    </source>
</evidence>
<dbReference type="EMBL" id="FORO01000030">
    <property type="protein sequence ID" value="SFJ45045.1"/>
    <property type="molecule type" value="Genomic_DNA"/>
</dbReference>
<evidence type="ECO:0000256" key="1">
    <source>
        <dbReference type="ARBA" id="ARBA00005695"/>
    </source>
</evidence>
<dbReference type="PANTHER" id="PTHR30290">
    <property type="entry name" value="PERIPLASMIC BINDING COMPONENT OF ABC TRANSPORTER"/>
    <property type="match status" value="1"/>
</dbReference>
<evidence type="ECO:0000256" key="5">
    <source>
        <dbReference type="SAM" id="Phobius"/>
    </source>
</evidence>
<feature type="non-terminal residue" evidence="7">
    <location>
        <position position="1"/>
    </location>
</feature>
<dbReference type="GO" id="GO:0015833">
    <property type="term" value="P:peptide transport"/>
    <property type="evidence" value="ECO:0007669"/>
    <property type="project" value="TreeGrafter"/>
</dbReference>
<sequence>TDRCCDRGSRLIEASQKTSSHSISERSNFDESYCGNQGEKRSNTLSKRRYEINKVLHKSAIKRHSIRESSGGDGGRPTTIRCRCVLEFVVAVFVDDSNFAVAVVYISILVTVVIFIICRCGTCNVMPYTNNRHGSHSSKRHGRGTSRRQALALLGAGAAAGLAGCAGGGNGDDDDDPGADLSDVELYDADGNRIEPTIIYDSGDGTAEDIASECQRNLEQIGVDLQLDARPEVLGEDFHSEPLDDADPDEFEWRAGRNAGPPDQTRTVYDWDLLHGIGANAYPRTPYDTRVFWRADDPLNAYGYVPEEDLAGLYEEFDDVTDEQERQAIWDEISAALTHELPANFMYSSYDFEGFLQDINTEPEFYEYGYTPGTINRYRGEQEVGGDFVRLDATPLSEPFLPEQDDNNSAMRTDLLTDASYAIDGDNEIVPLHIDIEDAGDSQVWVCTLRDNLEFGTDADGNAYGQMTAEDWVFQLEYVHGVADDAADLWDEEFPPSEALGNYEVVENVEQTGELEFQLELVEPDPAFSLRPVIWGEQILPQELFEEYAPDAEALRESTEVTEFTWTGNLGPYTFDDWVAGASGSFTATRNEDYYMREHTADSNVQVMDDAWADAPYFETYQFDVEDERSTRLERFRAGEGDRMLLPSDNVAEFEQDHDDIRVEDQQSPYVNFLFFNQRSNGSPICRERDGREAMARVIDKETITDDILRERAQPVHSNQPPWSEWYDEDVATEYGVDITEEDIVQARELLEENETFVLEEA</sequence>
<protein>
    <submittedName>
        <fullName evidence="7">Peptide/nickel transport system substrate-binding protein</fullName>
    </submittedName>
</protein>
<keyword evidence="3" id="KW-0732">Signal</keyword>
<accession>A0A1I3RFK1</accession>
<reference evidence="7 8" key="1">
    <citation type="submission" date="2016-10" db="EMBL/GenBank/DDBJ databases">
        <authorList>
            <person name="de Groot N.N."/>
        </authorList>
    </citation>
    <scope>NUCLEOTIDE SEQUENCE [LARGE SCALE GENOMIC DNA]</scope>
    <source>
        <strain evidence="7 8">SP2</strain>
    </source>
</reference>
<evidence type="ECO:0000313" key="7">
    <source>
        <dbReference type="EMBL" id="SFJ45045.1"/>
    </source>
</evidence>
<dbReference type="Pfam" id="PF00496">
    <property type="entry name" value="SBP_bac_5"/>
    <property type="match status" value="1"/>
</dbReference>
<keyword evidence="5" id="KW-1133">Transmembrane helix</keyword>
<feature type="transmembrane region" description="Helical" evidence="5">
    <location>
        <begin position="99"/>
        <end position="117"/>
    </location>
</feature>
<dbReference type="GO" id="GO:1904680">
    <property type="term" value="F:peptide transmembrane transporter activity"/>
    <property type="evidence" value="ECO:0007669"/>
    <property type="project" value="TreeGrafter"/>
</dbReference>
<organism evidence="7 8">
    <name type="scientific">Natronobacterium gregoryi</name>
    <dbReference type="NCBI Taxonomy" id="44930"/>
    <lineage>
        <taxon>Archaea</taxon>
        <taxon>Methanobacteriati</taxon>
        <taxon>Methanobacteriota</taxon>
        <taxon>Stenosarchaea group</taxon>
        <taxon>Halobacteria</taxon>
        <taxon>Halobacteriales</taxon>
        <taxon>Natrialbaceae</taxon>
        <taxon>Natronobacterium</taxon>
    </lineage>
</organism>
<evidence type="ECO:0000313" key="8">
    <source>
        <dbReference type="Proteomes" id="UP000182829"/>
    </source>
</evidence>
<dbReference type="PANTHER" id="PTHR30290:SF9">
    <property type="entry name" value="OLIGOPEPTIDE-BINDING PROTEIN APPA"/>
    <property type="match status" value="1"/>
</dbReference>
<name>A0A1I3RFK1_9EURY</name>
<dbReference type="SUPFAM" id="SSF53850">
    <property type="entry name" value="Periplasmic binding protein-like II"/>
    <property type="match status" value="2"/>
</dbReference>
<dbReference type="Gene3D" id="3.90.76.10">
    <property type="entry name" value="Dipeptide-binding Protein, Domain 1"/>
    <property type="match status" value="1"/>
</dbReference>
<dbReference type="Gene3D" id="3.10.105.10">
    <property type="entry name" value="Dipeptide-binding Protein, Domain 3"/>
    <property type="match status" value="2"/>
</dbReference>
<comment type="similarity">
    <text evidence="1">Belongs to the bacterial solute-binding protein 5 family.</text>
</comment>
<dbReference type="InterPro" id="IPR000914">
    <property type="entry name" value="SBP_5_dom"/>
</dbReference>
<dbReference type="Proteomes" id="UP000182829">
    <property type="component" value="Unassembled WGS sequence"/>
</dbReference>